<dbReference type="SUPFAM" id="SSF53098">
    <property type="entry name" value="Ribonuclease H-like"/>
    <property type="match status" value="1"/>
</dbReference>
<keyword evidence="2" id="KW-0547">Nucleotide-binding</keyword>
<keyword evidence="2" id="KW-0067">ATP-binding</keyword>
<dbReference type="Proteomes" id="UP000501812">
    <property type="component" value="Chromosome"/>
</dbReference>
<keyword evidence="3" id="KW-1185">Reference proteome</keyword>
<dbReference type="InterPro" id="IPR012337">
    <property type="entry name" value="RNaseH-like_sf"/>
</dbReference>
<dbReference type="GO" id="GO:0004386">
    <property type="term" value="F:helicase activity"/>
    <property type="evidence" value="ECO:0007669"/>
    <property type="project" value="UniProtKB-KW"/>
</dbReference>
<dbReference type="Gene3D" id="3.30.420.10">
    <property type="entry name" value="Ribonuclease H-like superfamily/Ribonuclease H"/>
    <property type="match status" value="1"/>
</dbReference>
<sequence>MIQRLLLPGIAAYPPRVSGKNIVYFDLETQRSFGDVGGSAHKDKMGISVAVTYSTARGGYRIYGEHDINELVDELVRADLVVGWNHVEFDYPVLQGYTIYDLPAQTVNLDMMLDLQEKLGFRMKLDSAASASLGTGKSADGLDALKWWQEYKKTGNTEPLMKIAEYCAFDVKVTKCVHEYALANGHLKFHDRGGQLQEVPVAW</sequence>
<evidence type="ECO:0000313" key="3">
    <source>
        <dbReference type="Proteomes" id="UP000501812"/>
    </source>
</evidence>
<dbReference type="EMBL" id="CP051774">
    <property type="protein sequence ID" value="QJE96733.1"/>
    <property type="molecule type" value="Genomic_DNA"/>
</dbReference>
<dbReference type="KEGG" id="luo:HHL09_13390"/>
<organism evidence="2 3">
    <name type="scientific">Luteolibacter luteus</name>
    <dbReference type="NCBI Taxonomy" id="2728835"/>
    <lineage>
        <taxon>Bacteria</taxon>
        <taxon>Pseudomonadati</taxon>
        <taxon>Verrucomicrobiota</taxon>
        <taxon>Verrucomicrobiia</taxon>
        <taxon>Verrucomicrobiales</taxon>
        <taxon>Verrucomicrobiaceae</taxon>
        <taxon>Luteolibacter</taxon>
    </lineage>
</organism>
<reference evidence="2 3" key="1">
    <citation type="submission" date="2020-04" db="EMBL/GenBank/DDBJ databases">
        <title>Luteolibacter sp. G-1-1-1 isolated from soil.</title>
        <authorList>
            <person name="Dahal R.H."/>
        </authorList>
    </citation>
    <scope>NUCLEOTIDE SEQUENCE [LARGE SCALE GENOMIC DNA]</scope>
    <source>
        <strain evidence="2 3">G-1-1-1</strain>
    </source>
</reference>
<evidence type="ECO:0000259" key="1">
    <source>
        <dbReference type="Pfam" id="PF13482"/>
    </source>
</evidence>
<protein>
    <submittedName>
        <fullName evidence="2">Helicase</fullName>
    </submittedName>
</protein>
<dbReference type="Pfam" id="PF13482">
    <property type="entry name" value="RNase_H_2"/>
    <property type="match status" value="1"/>
</dbReference>
<dbReference type="AlphaFoldDB" id="A0A858RL44"/>
<dbReference type="InterPro" id="IPR036397">
    <property type="entry name" value="RNaseH_sf"/>
</dbReference>
<dbReference type="GO" id="GO:0003676">
    <property type="term" value="F:nucleic acid binding"/>
    <property type="evidence" value="ECO:0007669"/>
    <property type="project" value="InterPro"/>
</dbReference>
<feature type="domain" description="YprB ribonuclease H-like" evidence="1">
    <location>
        <begin position="64"/>
        <end position="179"/>
    </location>
</feature>
<proteinExistence type="predicted"/>
<accession>A0A858RL44</accession>
<dbReference type="InterPro" id="IPR038720">
    <property type="entry name" value="YprB_RNase_H-like_dom"/>
</dbReference>
<keyword evidence="2" id="KW-0347">Helicase</keyword>
<name>A0A858RL44_9BACT</name>
<gene>
    <name evidence="2" type="ORF">HHL09_13390</name>
</gene>
<keyword evidence="2" id="KW-0378">Hydrolase</keyword>
<evidence type="ECO:0000313" key="2">
    <source>
        <dbReference type="EMBL" id="QJE96733.1"/>
    </source>
</evidence>